<dbReference type="Proteomes" id="UP000748531">
    <property type="component" value="Unassembled WGS sequence"/>
</dbReference>
<dbReference type="GO" id="GO:0000049">
    <property type="term" value="F:tRNA binding"/>
    <property type="evidence" value="ECO:0007669"/>
    <property type="project" value="TreeGrafter"/>
</dbReference>
<dbReference type="Pfam" id="PF00656">
    <property type="entry name" value="Peptidase_C14"/>
    <property type="match status" value="1"/>
</dbReference>
<dbReference type="InterPro" id="IPR016129">
    <property type="entry name" value="Caspase_his_AS"/>
</dbReference>
<dbReference type="PRINTS" id="PR00376">
    <property type="entry name" value="IL1BCENZYME"/>
</dbReference>
<keyword evidence="2" id="KW-0645">Protease</keyword>
<evidence type="ECO:0000313" key="9">
    <source>
        <dbReference type="EMBL" id="KAF5400608.1"/>
    </source>
</evidence>
<accession>A0A8J4SKL4</accession>
<evidence type="ECO:0000256" key="6">
    <source>
        <dbReference type="ARBA" id="ARBA00022840"/>
    </source>
</evidence>
<comment type="caution">
    <text evidence="9">The sequence shown here is derived from an EMBL/GenBank/DDBJ whole genome shotgun (WGS) entry which is preliminary data.</text>
</comment>
<dbReference type="Gene3D" id="3.40.50.300">
    <property type="entry name" value="P-loop containing nucleotide triphosphate hydrolases"/>
    <property type="match status" value="1"/>
</dbReference>
<keyword evidence="5" id="KW-0788">Thiol protease</keyword>
<sequence>MLTTVHKVADIDHSDSDCFACVVLTHGDENGIIYAYDRSVSLDQIILPFRGDRCASLRGKPKLFFIQACRGSKLDDGTVQLVCDGPGTANVIAPVPTVTLCNIPVEADILVAHAVQPGSPTQQTVRPFEMNKTAIVTLVGLPGSGKSSVCSELVNCNTPNTQMFWIHYDNLIPDSVFIPDTLGFSDDAYTSEWKKYRQRIVDCVQRLLIERLGLELDSNLSEECLALYLRMPKLPRKSDETRVVLLLDDNFYYSSMRHAYFLLAKRYGLGFLSVACHCPLSVCLSRNSHRCKSVPDHIIIRMERKIEWPDPQVNQWEKHTVTLDCSGIPSHLQMILEGINSAMQEPFSYAEEIARLERSDADREINAHSLIHGLDAVLRSAVSQLMAANGL</sequence>
<dbReference type="InterPro" id="IPR052648">
    <property type="entry name" value="Ser-tRNA(Sec)_kinase"/>
</dbReference>
<evidence type="ECO:0000256" key="7">
    <source>
        <dbReference type="ARBA" id="ARBA00023145"/>
    </source>
</evidence>
<dbReference type="InterPro" id="IPR001309">
    <property type="entry name" value="Pept_C14_p20"/>
</dbReference>
<dbReference type="GO" id="GO:0016301">
    <property type="term" value="F:kinase activity"/>
    <property type="evidence" value="ECO:0007669"/>
    <property type="project" value="UniProtKB-KW"/>
</dbReference>
<keyword evidence="3" id="KW-0547">Nucleotide-binding</keyword>
<dbReference type="InterPro" id="IPR015917">
    <property type="entry name" value="Pept_C14A"/>
</dbReference>
<dbReference type="SMART" id="SM00115">
    <property type="entry name" value="CASc"/>
    <property type="match status" value="1"/>
</dbReference>
<evidence type="ECO:0000259" key="8">
    <source>
        <dbReference type="PROSITE" id="PS50208"/>
    </source>
</evidence>
<keyword evidence="7" id="KW-0865">Zymogen</keyword>
<dbReference type="InterPro" id="IPR011600">
    <property type="entry name" value="Pept_C14_caspase"/>
</dbReference>
<dbReference type="GO" id="GO:0005524">
    <property type="term" value="F:ATP binding"/>
    <property type="evidence" value="ECO:0007669"/>
    <property type="project" value="UniProtKB-KW"/>
</dbReference>
<keyword evidence="9" id="KW-0808">Transferase</keyword>
<gene>
    <name evidence="9" type="ORF">PHET_05638</name>
</gene>
<dbReference type="PANTHER" id="PTHR20873:SF0">
    <property type="entry name" value="L-SERYL-TRNA(SEC) KINASE"/>
    <property type="match status" value="1"/>
</dbReference>
<keyword evidence="9" id="KW-0418">Kinase</keyword>
<reference evidence="9" key="1">
    <citation type="submission" date="2019-05" db="EMBL/GenBank/DDBJ databases">
        <title>Annotation for the trematode Paragonimus heterotremus.</title>
        <authorList>
            <person name="Choi Y.-J."/>
        </authorList>
    </citation>
    <scope>NUCLEOTIDE SEQUENCE</scope>
    <source>
        <strain evidence="9">LC</strain>
    </source>
</reference>
<dbReference type="InterPro" id="IPR013641">
    <property type="entry name" value="KTI12/PSTK"/>
</dbReference>
<feature type="domain" description="Caspase family p20" evidence="8">
    <location>
        <begin position="1"/>
        <end position="73"/>
    </location>
</feature>
<dbReference type="InterPro" id="IPR029030">
    <property type="entry name" value="Caspase-like_dom_sf"/>
</dbReference>
<dbReference type="InterPro" id="IPR033139">
    <property type="entry name" value="Caspase_cys_AS"/>
</dbReference>
<dbReference type="SUPFAM" id="SSF52540">
    <property type="entry name" value="P-loop containing nucleoside triphosphate hydrolases"/>
    <property type="match status" value="1"/>
</dbReference>
<dbReference type="GO" id="GO:0004197">
    <property type="term" value="F:cysteine-type endopeptidase activity"/>
    <property type="evidence" value="ECO:0007669"/>
    <property type="project" value="InterPro"/>
</dbReference>
<evidence type="ECO:0000256" key="3">
    <source>
        <dbReference type="ARBA" id="ARBA00022741"/>
    </source>
</evidence>
<dbReference type="OrthoDB" id="9972657at2759"/>
<proteinExistence type="inferred from homology"/>
<dbReference type="SUPFAM" id="SSF52129">
    <property type="entry name" value="Caspase-like"/>
    <property type="match status" value="1"/>
</dbReference>
<dbReference type="Gene3D" id="3.40.50.1460">
    <property type="match status" value="1"/>
</dbReference>
<dbReference type="InterPro" id="IPR027417">
    <property type="entry name" value="P-loop_NTPase"/>
</dbReference>
<dbReference type="PROSITE" id="PS01122">
    <property type="entry name" value="CASPASE_CYS"/>
    <property type="match status" value="1"/>
</dbReference>
<keyword evidence="6" id="KW-0067">ATP-binding</keyword>
<dbReference type="PANTHER" id="PTHR20873">
    <property type="entry name" value="L-SERYL-TRNA(SEC) KINASE"/>
    <property type="match status" value="1"/>
</dbReference>
<organism evidence="9 10">
    <name type="scientific">Paragonimus heterotremus</name>
    <dbReference type="NCBI Taxonomy" id="100268"/>
    <lineage>
        <taxon>Eukaryota</taxon>
        <taxon>Metazoa</taxon>
        <taxon>Spiralia</taxon>
        <taxon>Lophotrochozoa</taxon>
        <taxon>Platyhelminthes</taxon>
        <taxon>Trematoda</taxon>
        <taxon>Digenea</taxon>
        <taxon>Plagiorchiida</taxon>
        <taxon>Troglotremata</taxon>
        <taxon>Troglotrematidae</taxon>
        <taxon>Paragonimus</taxon>
    </lineage>
</organism>
<keyword evidence="4" id="KW-0378">Hydrolase</keyword>
<dbReference type="PROSITE" id="PS50208">
    <property type="entry name" value="CASPASE_P20"/>
    <property type="match status" value="1"/>
</dbReference>
<keyword evidence="10" id="KW-1185">Reference proteome</keyword>
<evidence type="ECO:0000313" key="10">
    <source>
        <dbReference type="Proteomes" id="UP000748531"/>
    </source>
</evidence>
<dbReference type="Pfam" id="PF08433">
    <property type="entry name" value="KTI12"/>
    <property type="match status" value="1"/>
</dbReference>
<evidence type="ECO:0000256" key="2">
    <source>
        <dbReference type="ARBA" id="ARBA00022670"/>
    </source>
</evidence>
<dbReference type="AlphaFoldDB" id="A0A8J4SKL4"/>
<name>A0A8J4SKL4_9TREM</name>
<dbReference type="GO" id="GO:0006508">
    <property type="term" value="P:proteolysis"/>
    <property type="evidence" value="ECO:0007669"/>
    <property type="project" value="UniProtKB-KW"/>
</dbReference>
<evidence type="ECO:0000256" key="1">
    <source>
        <dbReference type="ARBA" id="ARBA00010134"/>
    </source>
</evidence>
<dbReference type="PROSITE" id="PS01121">
    <property type="entry name" value="CASPASE_HIS"/>
    <property type="match status" value="1"/>
</dbReference>
<evidence type="ECO:0000256" key="4">
    <source>
        <dbReference type="ARBA" id="ARBA00022801"/>
    </source>
</evidence>
<comment type="similarity">
    <text evidence="1">Belongs to the peptidase C14A family.</text>
</comment>
<dbReference type="EMBL" id="LUCH01003057">
    <property type="protein sequence ID" value="KAF5400608.1"/>
    <property type="molecule type" value="Genomic_DNA"/>
</dbReference>
<protein>
    <submittedName>
        <fullName evidence="9">Putative L-seryl-tRNA(Sec) kinase</fullName>
    </submittedName>
</protein>
<evidence type="ECO:0000256" key="5">
    <source>
        <dbReference type="ARBA" id="ARBA00022807"/>
    </source>
</evidence>